<dbReference type="Proteomes" id="UP000031014">
    <property type="component" value="Unassembled WGS sequence"/>
</dbReference>
<gene>
    <name evidence="1" type="ORF">SAMD00020551_3671</name>
</gene>
<evidence type="ECO:0000313" key="2">
    <source>
        <dbReference type="Proteomes" id="UP000031014"/>
    </source>
</evidence>
<accession>A0A0A8X8C2</accession>
<comment type="caution">
    <text evidence="1">The sequence shown here is derived from an EMBL/GenBank/DDBJ whole genome shotgun (WGS) entry which is preliminary data.</text>
</comment>
<dbReference type="AlphaFoldDB" id="A0A0A8X8C2"/>
<protein>
    <submittedName>
        <fullName evidence="1">Uncharacterized protein</fullName>
    </submittedName>
</protein>
<name>A0A0A8X8C2_MESS1</name>
<organism evidence="1 2">
    <name type="scientific">Mesobacillus selenatarsenatis (strain DSM 18680 / JCM 14380 / FERM P-15431 / SF-1)</name>
    <dbReference type="NCBI Taxonomy" id="1321606"/>
    <lineage>
        <taxon>Bacteria</taxon>
        <taxon>Bacillati</taxon>
        <taxon>Bacillota</taxon>
        <taxon>Bacilli</taxon>
        <taxon>Bacillales</taxon>
        <taxon>Bacillaceae</taxon>
        <taxon>Mesobacillus</taxon>
    </lineage>
</organism>
<dbReference type="RefSeq" id="WP_041967166.1">
    <property type="nucleotide sequence ID" value="NZ_BASE01000084.1"/>
</dbReference>
<evidence type="ECO:0000313" key="1">
    <source>
        <dbReference type="EMBL" id="GAM15514.1"/>
    </source>
</evidence>
<reference evidence="1 2" key="1">
    <citation type="submission" date="2013-06" db="EMBL/GenBank/DDBJ databases">
        <title>Whole genome shotgun sequence of Bacillus selenatarsenatis SF-1.</title>
        <authorList>
            <person name="Kuroda M."/>
            <person name="Sei K."/>
            <person name="Yamashita M."/>
            <person name="Ike M."/>
        </authorList>
    </citation>
    <scope>NUCLEOTIDE SEQUENCE [LARGE SCALE GENOMIC DNA]</scope>
    <source>
        <strain evidence="1 2">SF-1</strain>
    </source>
</reference>
<sequence>MKNLQIENIVDTILVQSGSSVQVELEDFFPGDRFAGGKYNFGTHKITLYIEEIKAQCLQLFSSLDQFEDYLAVVFAHEIGHAEDRELAELIQQMMETGNDVLKKKVALQIEMNAWDHARMLIPEKLHPFMDTIIGYSLEPYYEALEVSA</sequence>
<proteinExistence type="predicted"/>
<keyword evidence="2" id="KW-1185">Reference proteome</keyword>
<dbReference type="EMBL" id="BASE01000084">
    <property type="protein sequence ID" value="GAM15514.1"/>
    <property type="molecule type" value="Genomic_DNA"/>
</dbReference>
<dbReference type="STRING" id="1321606.SAMD00020551_3671"/>
<dbReference type="OrthoDB" id="2859043at2"/>